<organism evidence="1 2">
    <name type="scientific">Metabacillus hrfriensis</name>
    <dbReference type="NCBI Taxonomy" id="3048891"/>
    <lineage>
        <taxon>Bacteria</taxon>
        <taxon>Bacillati</taxon>
        <taxon>Bacillota</taxon>
        <taxon>Bacilli</taxon>
        <taxon>Bacillales</taxon>
        <taxon>Bacillaceae</taxon>
        <taxon>Metabacillus</taxon>
    </lineage>
</organism>
<evidence type="ECO:0000313" key="2">
    <source>
        <dbReference type="Proteomes" id="UP001226091"/>
    </source>
</evidence>
<accession>A0ACD4RFK8</accession>
<evidence type="ECO:0000313" key="1">
    <source>
        <dbReference type="EMBL" id="WHZ58937.1"/>
    </source>
</evidence>
<gene>
    <name evidence="1" type="ORF">QLQ22_06255</name>
</gene>
<name>A0ACD4RFK8_9BACI</name>
<dbReference type="Proteomes" id="UP001226091">
    <property type="component" value="Chromosome"/>
</dbReference>
<protein>
    <submittedName>
        <fullName evidence="1">Uncharacterized protein</fullName>
    </submittedName>
</protein>
<sequence>MLNKKATKAPKSNSAVFYGSSHYNQQTYGSMKKTGCGCGKKKMIVRD</sequence>
<proteinExistence type="predicted"/>
<reference evidence="2" key="1">
    <citation type="journal article" date="2025" name="Aquaculture">
        <title>Assessment of the bioflocculant production and safety properties of Metabacillus hrfriensis sp. nov. based on phenotypic and whole-genome sequencing analysis.</title>
        <authorList>
            <person name="Zhang R."/>
            <person name="Zhao Z."/>
            <person name="Luo L."/>
            <person name="Wang S."/>
            <person name="Guo K."/>
            <person name="Xu W."/>
        </authorList>
    </citation>
    <scope>NUCLEOTIDE SEQUENCE [LARGE SCALE GENOMIC DNA]</scope>
    <source>
        <strain evidence="2">CT-WN-B3</strain>
    </source>
</reference>
<dbReference type="EMBL" id="CP126116">
    <property type="protein sequence ID" value="WHZ58937.1"/>
    <property type="molecule type" value="Genomic_DNA"/>
</dbReference>
<keyword evidence="2" id="KW-1185">Reference proteome</keyword>